<dbReference type="InterPro" id="IPR041373">
    <property type="entry name" value="RT_RNaseH"/>
</dbReference>
<keyword evidence="1" id="KW-0808">Transferase</keyword>
<evidence type="ECO:0000313" key="8">
    <source>
        <dbReference type="EMBL" id="GBG77975.1"/>
    </source>
</evidence>
<keyword evidence="6" id="KW-0695">RNA-directed DNA polymerase</keyword>
<gene>
    <name evidence="8" type="ORF">CBR_g25906</name>
</gene>
<dbReference type="OrthoDB" id="5425374at2759"/>
<evidence type="ECO:0000256" key="4">
    <source>
        <dbReference type="ARBA" id="ARBA00022759"/>
    </source>
</evidence>
<dbReference type="InterPro" id="IPR043128">
    <property type="entry name" value="Rev_trsase/Diguanyl_cyclase"/>
</dbReference>
<dbReference type="GO" id="GO:0004519">
    <property type="term" value="F:endonuclease activity"/>
    <property type="evidence" value="ECO:0007669"/>
    <property type="project" value="UniProtKB-KW"/>
</dbReference>
<dbReference type="CDD" id="cd09274">
    <property type="entry name" value="RNase_HI_RT_Ty3"/>
    <property type="match status" value="1"/>
</dbReference>
<evidence type="ECO:0000256" key="2">
    <source>
        <dbReference type="ARBA" id="ARBA00022695"/>
    </source>
</evidence>
<dbReference type="SUPFAM" id="SSF56672">
    <property type="entry name" value="DNA/RNA polymerases"/>
    <property type="match status" value="1"/>
</dbReference>
<keyword evidence="2" id="KW-0548">Nucleotidyltransferase</keyword>
<evidence type="ECO:0000256" key="6">
    <source>
        <dbReference type="ARBA" id="ARBA00022918"/>
    </source>
</evidence>
<dbReference type="InterPro" id="IPR043502">
    <property type="entry name" value="DNA/RNA_pol_sf"/>
</dbReference>
<evidence type="ECO:0000256" key="1">
    <source>
        <dbReference type="ARBA" id="ARBA00022679"/>
    </source>
</evidence>
<dbReference type="Gramene" id="GBG77975">
    <property type="protein sequence ID" value="GBG77975"/>
    <property type="gene ID" value="CBR_g25906"/>
</dbReference>
<evidence type="ECO:0000259" key="7">
    <source>
        <dbReference type="Pfam" id="PF17917"/>
    </source>
</evidence>
<dbReference type="PANTHER" id="PTHR37984:SF5">
    <property type="entry name" value="PROTEIN NYNRIN-LIKE"/>
    <property type="match status" value="1"/>
</dbReference>
<feature type="domain" description="Reverse transcriptase RNase H-like" evidence="7">
    <location>
        <begin position="207"/>
        <end position="309"/>
    </location>
</feature>
<dbReference type="GO" id="GO:0016787">
    <property type="term" value="F:hydrolase activity"/>
    <property type="evidence" value="ECO:0007669"/>
    <property type="project" value="UniProtKB-KW"/>
</dbReference>
<dbReference type="EMBL" id="BFEA01000283">
    <property type="protein sequence ID" value="GBG77975.1"/>
    <property type="molecule type" value="Genomic_DNA"/>
</dbReference>
<keyword evidence="9" id="KW-1185">Reference proteome</keyword>
<evidence type="ECO:0000256" key="3">
    <source>
        <dbReference type="ARBA" id="ARBA00022722"/>
    </source>
</evidence>
<dbReference type="GO" id="GO:0003964">
    <property type="term" value="F:RNA-directed DNA polymerase activity"/>
    <property type="evidence" value="ECO:0007669"/>
    <property type="project" value="UniProtKB-KW"/>
</dbReference>
<dbReference type="InterPro" id="IPR050951">
    <property type="entry name" value="Retrovirus_Pol_polyprotein"/>
</dbReference>
<dbReference type="CDD" id="cd01647">
    <property type="entry name" value="RT_LTR"/>
    <property type="match status" value="1"/>
</dbReference>
<comment type="caution">
    <text evidence="8">The sequence shown here is derived from an EMBL/GenBank/DDBJ whole genome shotgun (WGS) entry which is preliminary data.</text>
</comment>
<keyword evidence="4" id="KW-0255">Endonuclease</keyword>
<evidence type="ECO:0000313" key="9">
    <source>
        <dbReference type="Proteomes" id="UP000265515"/>
    </source>
</evidence>
<dbReference type="AlphaFoldDB" id="A0A388L6P8"/>
<reference evidence="8 9" key="1">
    <citation type="journal article" date="2018" name="Cell">
        <title>The Chara Genome: Secondary Complexity and Implications for Plant Terrestrialization.</title>
        <authorList>
            <person name="Nishiyama T."/>
            <person name="Sakayama H."/>
            <person name="Vries J.D."/>
            <person name="Buschmann H."/>
            <person name="Saint-Marcoux D."/>
            <person name="Ullrich K.K."/>
            <person name="Haas F.B."/>
            <person name="Vanderstraeten L."/>
            <person name="Becker D."/>
            <person name="Lang D."/>
            <person name="Vosolsobe S."/>
            <person name="Rombauts S."/>
            <person name="Wilhelmsson P.K.I."/>
            <person name="Janitza P."/>
            <person name="Kern R."/>
            <person name="Heyl A."/>
            <person name="Rumpler F."/>
            <person name="Villalobos L.I.A.C."/>
            <person name="Clay J.M."/>
            <person name="Skokan R."/>
            <person name="Toyoda A."/>
            <person name="Suzuki Y."/>
            <person name="Kagoshima H."/>
            <person name="Schijlen E."/>
            <person name="Tajeshwar N."/>
            <person name="Catarino B."/>
            <person name="Hetherington A.J."/>
            <person name="Saltykova A."/>
            <person name="Bonnot C."/>
            <person name="Breuninger H."/>
            <person name="Symeonidi A."/>
            <person name="Radhakrishnan G.V."/>
            <person name="Van Nieuwerburgh F."/>
            <person name="Deforce D."/>
            <person name="Chang C."/>
            <person name="Karol K.G."/>
            <person name="Hedrich R."/>
            <person name="Ulvskov P."/>
            <person name="Glockner G."/>
            <person name="Delwiche C.F."/>
            <person name="Petrasek J."/>
            <person name="Van de Peer Y."/>
            <person name="Friml J."/>
            <person name="Beilby M."/>
            <person name="Dolan L."/>
            <person name="Kohara Y."/>
            <person name="Sugano S."/>
            <person name="Fujiyama A."/>
            <person name="Delaux P.-M."/>
            <person name="Quint M."/>
            <person name="TheiBen G."/>
            <person name="Hagemann M."/>
            <person name="Harholt J."/>
            <person name="Dunand C."/>
            <person name="Zachgo S."/>
            <person name="Langdale J."/>
            <person name="Maumus F."/>
            <person name="Straeten D.V.D."/>
            <person name="Gould S.B."/>
            <person name="Rensing S.A."/>
        </authorList>
    </citation>
    <scope>NUCLEOTIDE SEQUENCE [LARGE SCALE GENOMIC DNA]</scope>
    <source>
        <strain evidence="8 9">S276</strain>
    </source>
</reference>
<evidence type="ECO:0000256" key="5">
    <source>
        <dbReference type="ARBA" id="ARBA00022801"/>
    </source>
</evidence>
<dbReference type="Gene3D" id="3.30.70.270">
    <property type="match status" value="2"/>
</dbReference>
<sequence>MTAMRTPLGLVQMMVVPMGWTNDMAVLQGAMSAVLKEFIPERVEVFLDDFPIKGSVERDEMEVFPGVRKFVVDHMSDVRDVLVKLDDANLMVSGTKSHWGVSSIKILGFICDKDGRRPDPRKLEKLMIWPSPLKSITEVTQFLGVVGYLRIFIKAYGEKAEPLRRLLRKSEGWIWGEEQAAAMEALKEEFCEGGQVLGVSFFEDEENRPFIVSTDAGPYSLGGLLSQKDGEGKERTLRFESRTLNPTERNYSQFKKEVLGVLHCLKAFRHYIYGRRFPLRVDPTAVATILQKDFSLTDPTIARWMIHIRLYDYRVERLSWTKKQAADGLSRLPIREEDLTKLEELTLSMAGESCGVGAIGLLVPQLATREATSFCLEGRGGGNGTVVEVDGLVDVVVGVEEDGRGVLLEAVVEEGVVCTVEDGVVCTVEDGGAAVVTIVMEGMVPSIVVMQSHMDDMLAFMSSREAVTEVRRVLSAWRMAKRSGVAVFAGGCSPARLRAMLSTESVRMSNMLMEDAATSREEGVEDVA</sequence>
<dbReference type="PANTHER" id="PTHR37984">
    <property type="entry name" value="PROTEIN CBG26694"/>
    <property type="match status" value="1"/>
</dbReference>
<dbReference type="Proteomes" id="UP000265515">
    <property type="component" value="Unassembled WGS sequence"/>
</dbReference>
<dbReference type="Pfam" id="PF17917">
    <property type="entry name" value="RT_RNaseH"/>
    <property type="match status" value="1"/>
</dbReference>
<organism evidence="8 9">
    <name type="scientific">Chara braunii</name>
    <name type="common">Braun's stonewort</name>
    <dbReference type="NCBI Taxonomy" id="69332"/>
    <lineage>
        <taxon>Eukaryota</taxon>
        <taxon>Viridiplantae</taxon>
        <taxon>Streptophyta</taxon>
        <taxon>Charophyceae</taxon>
        <taxon>Charales</taxon>
        <taxon>Characeae</taxon>
        <taxon>Chara</taxon>
    </lineage>
</organism>
<accession>A0A388L6P8</accession>
<proteinExistence type="predicted"/>
<keyword evidence="3" id="KW-0540">Nuclease</keyword>
<name>A0A388L6P8_CHABU</name>
<protein>
    <recommendedName>
        <fullName evidence="7">Reverse transcriptase RNase H-like domain-containing protein</fullName>
    </recommendedName>
</protein>
<keyword evidence="5" id="KW-0378">Hydrolase</keyword>